<feature type="transmembrane region" description="Helical" evidence="1">
    <location>
        <begin position="18"/>
        <end position="41"/>
    </location>
</feature>
<keyword evidence="4" id="KW-1185">Reference proteome</keyword>
<accession>E5XS62</accession>
<keyword evidence="1" id="KW-0812">Transmembrane</keyword>
<evidence type="ECO:0000259" key="2">
    <source>
        <dbReference type="Pfam" id="PF02470"/>
    </source>
</evidence>
<feature type="domain" description="Mce/MlaD" evidence="2">
    <location>
        <begin position="55"/>
        <end position="118"/>
    </location>
</feature>
<sequence length="347" mass="39157">MSIIGRVRSEEAERRLQLLFGVFSAFIVSVILAGTAIIYFFPFGEKPYSVRQYVTGGLKPGDSVRLAGIDIGQVKSVGLEGDHVLVKFNIRDDIRVGDQSGTEVKLLTPVGGHFLELKLKGKEPLGDKPIPVERSHSPFDEFGDHKPQDPFAERKPWEILDTVGAATEQFKQVNVGNLRKILDILTKALDSQPDVIRVTLDAFAKVIDTLVSREDQLRQAVGVVHEYLKEFGMEKDMLRETLNRLARLSVAFNKWKADFPELLDQFSWLIKFLQRPTFAVENRLATPIGDIEDLLENLFRHPDNPIDTINQIIDSIFRGVGVLYDHEPRRVGPENRNACIRAGREDC</sequence>
<dbReference type="InterPro" id="IPR003399">
    <property type="entry name" value="Mce/MlaD"/>
</dbReference>
<comment type="caution">
    <text evidence="3">The sequence shown here is derived from an EMBL/GenBank/DDBJ whole genome shotgun (WGS) entry which is preliminary data.</text>
</comment>
<dbReference type="eggNOG" id="COG1463">
    <property type="taxonomic scope" value="Bacteria"/>
</dbReference>
<dbReference type="STRING" id="679197.HMPREF9336_02334"/>
<dbReference type="OrthoDB" id="4379218at2"/>
<dbReference type="RefSeq" id="WP_007470579.1">
    <property type="nucleotide sequence ID" value="NZ_KI391953.1"/>
</dbReference>
<gene>
    <name evidence="3" type="ORF">HMPREF9336_02334</name>
</gene>
<proteinExistence type="predicted"/>
<dbReference type="PANTHER" id="PTHR33371">
    <property type="entry name" value="INTERMEMBRANE PHOSPHOLIPID TRANSPORT SYSTEM BINDING PROTEIN MLAD-RELATED"/>
    <property type="match status" value="1"/>
</dbReference>
<dbReference type="Proteomes" id="UP000004816">
    <property type="component" value="Unassembled WGS sequence"/>
</dbReference>
<dbReference type="InterPro" id="IPR052336">
    <property type="entry name" value="MlaD_Phospholipid_Transporter"/>
</dbReference>
<evidence type="ECO:0000313" key="3">
    <source>
        <dbReference type="EMBL" id="EFV12847.1"/>
    </source>
</evidence>
<dbReference type="AlphaFoldDB" id="E5XS62"/>
<keyword evidence="1" id="KW-0472">Membrane</keyword>
<reference evidence="3 4" key="1">
    <citation type="journal article" date="2011" name="Stand. Genomic Sci.">
        <title>High quality draft genome sequence of Segniliparus rugosus CDC 945(T)= (ATCC BAA-974(T)).</title>
        <authorList>
            <person name="Earl A.M."/>
            <person name="Desjardins C.A."/>
            <person name="Fitzgerald M.G."/>
            <person name="Arachchi H.M."/>
            <person name="Zeng Q."/>
            <person name="Mehta T."/>
            <person name="Griggs A."/>
            <person name="Birren B.W."/>
            <person name="Toney N.C."/>
            <person name="Carr J."/>
            <person name="Posey J."/>
            <person name="Butler W.R."/>
        </authorList>
    </citation>
    <scope>NUCLEOTIDE SEQUENCE [LARGE SCALE GENOMIC DNA]</scope>
    <source>
        <strain evidence="4">ATCC BAA-974 / DSM 45345 / CCUG 50838 / CIP 108380 / JCM 13579 / CDC 945</strain>
    </source>
</reference>
<evidence type="ECO:0000313" key="4">
    <source>
        <dbReference type="Proteomes" id="UP000004816"/>
    </source>
</evidence>
<dbReference type="EMBL" id="ACZI02000002">
    <property type="protein sequence ID" value="EFV12847.1"/>
    <property type="molecule type" value="Genomic_DNA"/>
</dbReference>
<evidence type="ECO:0000256" key="1">
    <source>
        <dbReference type="SAM" id="Phobius"/>
    </source>
</evidence>
<dbReference type="GO" id="GO:0005576">
    <property type="term" value="C:extracellular region"/>
    <property type="evidence" value="ECO:0007669"/>
    <property type="project" value="TreeGrafter"/>
</dbReference>
<dbReference type="PANTHER" id="PTHR33371:SF18">
    <property type="entry name" value="MCE-FAMILY PROTEIN MCE3C"/>
    <property type="match status" value="1"/>
</dbReference>
<name>E5XS62_SEGRC</name>
<dbReference type="HOGENOM" id="CLU_026704_0_0_11"/>
<organism evidence="3 4">
    <name type="scientific">Segniliparus rugosus (strain ATCC BAA-974 / DSM 45345 / CCUG 50838 / CIP 108380 / JCM 13579 / CDC 945)</name>
    <dbReference type="NCBI Taxonomy" id="679197"/>
    <lineage>
        <taxon>Bacteria</taxon>
        <taxon>Bacillati</taxon>
        <taxon>Actinomycetota</taxon>
        <taxon>Actinomycetes</taxon>
        <taxon>Mycobacteriales</taxon>
        <taxon>Segniliparaceae</taxon>
        <taxon>Segniliparus</taxon>
    </lineage>
</organism>
<protein>
    <recommendedName>
        <fullName evidence="2">Mce/MlaD domain-containing protein</fullName>
    </recommendedName>
</protein>
<keyword evidence="1" id="KW-1133">Transmembrane helix</keyword>
<dbReference type="Pfam" id="PF02470">
    <property type="entry name" value="MlaD"/>
    <property type="match status" value="1"/>
</dbReference>